<evidence type="ECO:0000256" key="1">
    <source>
        <dbReference type="ARBA" id="ARBA00008532"/>
    </source>
</evidence>
<evidence type="ECO:0008006" key="6">
    <source>
        <dbReference type="Google" id="ProtNLM"/>
    </source>
</evidence>
<evidence type="ECO:0000256" key="2">
    <source>
        <dbReference type="ARBA" id="ARBA00022801"/>
    </source>
</evidence>
<gene>
    <name evidence="4" type="ORF">KC675_05445</name>
</gene>
<organism evidence="4 5">
    <name type="scientific">Candidatus Dojkabacteria bacterium</name>
    <dbReference type="NCBI Taxonomy" id="2099670"/>
    <lineage>
        <taxon>Bacteria</taxon>
        <taxon>Candidatus Dojkabacteria</taxon>
    </lineage>
</organism>
<accession>A0A955IEP0</accession>
<dbReference type="PANTHER" id="PTHR12737">
    <property type="entry name" value="DIMETHYLARGININE DIMETHYLAMINOHYDROLASE"/>
    <property type="match status" value="1"/>
</dbReference>
<keyword evidence="2" id="KW-0378">Hydrolase</keyword>
<dbReference type="GO" id="GO:0016597">
    <property type="term" value="F:amino acid binding"/>
    <property type="evidence" value="ECO:0007669"/>
    <property type="project" value="TreeGrafter"/>
</dbReference>
<name>A0A955IEP0_9BACT</name>
<sequence length="264" mass="30494">MNSKKVIICKPTNFEVDFQVNPKLDKKLKIDKTKVFGEYMGLRNILKELGFEVIEINQEPNMPNMVYVGDWGFLYEDTFFVAKFKKTPRRKESKYAKNLIESMGYKTTTSPDRDYFSGADLFQTEDKYYFGWGKRAAVKSQDHLEKFLDTTLIDFKITDHIYNHLNKCLGPIDDNNVVYYPDAFNMIEHAKVCYHFPNPIAISDEDAKLYATSFIKINEKILVPKGISEELRTSLLGLGLDIIELKVDEYVKGGQGLKSLCLFL</sequence>
<dbReference type="SUPFAM" id="SSF55909">
    <property type="entry name" value="Pentein"/>
    <property type="match status" value="1"/>
</dbReference>
<dbReference type="GO" id="GO:0006525">
    <property type="term" value="P:arginine metabolic process"/>
    <property type="evidence" value="ECO:0007669"/>
    <property type="project" value="TreeGrafter"/>
</dbReference>
<feature type="active site" description="Nucleophile" evidence="3">
    <location>
        <position position="261"/>
    </location>
</feature>
<dbReference type="Gene3D" id="3.75.10.10">
    <property type="entry name" value="L-arginine/glycine Amidinotransferase, Chain A"/>
    <property type="match status" value="1"/>
</dbReference>
<evidence type="ECO:0000256" key="3">
    <source>
        <dbReference type="PIRSR" id="PIRSR633199-1"/>
    </source>
</evidence>
<comment type="similarity">
    <text evidence="1">Belongs to the DDAH family.</text>
</comment>
<dbReference type="Proteomes" id="UP000745577">
    <property type="component" value="Unassembled WGS sequence"/>
</dbReference>
<dbReference type="PANTHER" id="PTHR12737:SF9">
    <property type="entry name" value="DIMETHYLARGININASE"/>
    <property type="match status" value="1"/>
</dbReference>
<evidence type="ECO:0000313" key="4">
    <source>
        <dbReference type="EMBL" id="MCA9380593.1"/>
    </source>
</evidence>
<dbReference type="Pfam" id="PF19420">
    <property type="entry name" value="DDAH_eukar"/>
    <property type="match status" value="1"/>
</dbReference>
<dbReference type="EMBL" id="JAGQLL010000095">
    <property type="protein sequence ID" value="MCA9380593.1"/>
    <property type="molecule type" value="Genomic_DNA"/>
</dbReference>
<dbReference type="AlphaFoldDB" id="A0A955IEP0"/>
<protein>
    <recommendedName>
        <fullName evidence="6">Amidinotransferase</fullName>
    </recommendedName>
</protein>
<dbReference type="GO" id="GO:0016403">
    <property type="term" value="F:dimethylargininase activity"/>
    <property type="evidence" value="ECO:0007669"/>
    <property type="project" value="TreeGrafter"/>
</dbReference>
<dbReference type="GO" id="GO:0045429">
    <property type="term" value="P:positive regulation of nitric oxide biosynthetic process"/>
    <property type="evidence" value="ECO:0007669"/>
    <property type="project" value="TreeGrafter"/>
</dbReference>
<dbReference type="InterPro" id="IPR033199">
    <property type="entry name" value="DDAH-like"/>
</dbReference>
<evidence type="ECO:0000313" key="5">
    <source>
        <dbReference type="Proteomes" id="UP000745577"/>
    </source>
</evidence>
<reference evidence="4" key="2">
    <citation type="journal article" date="2021" name="Microbiome">
        <title>Successional dynamics and alternative stable states in a saline activated sludge microbial community over 9 years.</title>
        <authorList>
            <person name="Wang Y."/>
            <person name="Ye J."/>
            <person name="Ju F."/>
            <person name="Liu L."/>
            <person name="Boyd J.A."/>
            <person name="Deng Y."/>
            <person name="Parks D.H."/>
            <person name="Jiang X."/>
            <person name="Yin X."/>
            <person name="Woodcroft B.J."/>
            <person name="Tyson G.W."/>
            <person name="Hugenholtz P."/>
            <person name="Polz M.F."/>
            <person name="Zhang T."/>
        </authorList>
    </citation>
    <scope>NUCLEOTIDE SEQUENCE</scope>
    <source>
        <strain evidence="4">HKST-UBA15</strain>
    </source>
</reference>
<feature type="active site" description="Proton donor" evidence="3">
    <location>
        <position position="164"/>
    </location>
</feature>
<comment type="caution">
    <text evidence="4">The sequence shown here is derived from an EMBL/GenBank/DDBJ whole genome shotgun (WGS) entry which is preliminary data.</text>
</comment>
<proteinExistence type="inferred from homology"/>
<dbReference type="GO" id="GO:0000052">
    <property type="term" value="P:citrulline metabolic process"/>
    <property type="evidence" value="ECO:0007669"/>
    <property type="project" value="TreeGrafter"/>
</dbReference>
<reference evidence="4" key="1">
    <citation type="submission" date="2020-04" db="EMBL/GenBank/DDBJ databases">
        <authorList>
            <person name="Zhang T."/>
        </authorList>
    </citation>
    <scope>NUCLEOTIDE SEQUENCE</scope>
    <source>
        <strain evidence="4">HKST-UBA15</strain>
    </source>
</reference>